<organism evidence="8 9">
    <name type="scientific">Coccomyxa subellipsoidea</name>
    <dbReference type="NCBI Taxonomy" id="248742"/>
    <lineage>
        <taxon>Eukaryota</taxon>
        <taxon>Viridiplantae</taxon>
        <taxon>Chlorophyta</taxon>
        <taxon>core chlorophytes</taxon>
        <taxon>Trebouxiophyceae</taxon>
        <taxon>Trebouxiophyceae incertae sedis</taxon>
        <taxon>Coccomyxaceae</taxon>
        <taxon>Coccomyxa</taxon>
    </lineage>
</organism>
<gene>
    <name evidence="8" type="ORF">WJX75_008085</name>
</gene>
<evidence type="ECO:0000256" key="6">
    <source>
        <dbReference type="HAMAP-Rule" id="MF_03218"/>
    </source>
</evidence>
<dbReference type="EC" id="2.4.2.64" evidence="6"/>
<keyword evidence="3 6" id="KW-0819">tRNA processing</keyword>
<protein>
    <recommendedName>
        <fullName evidence="6">Queuine tRNA-ribosyltransferase catalytic subunit 1</fullName>
        <ecNumber evidence="6">2.4.2.64</ecNumber>
    </recommendedName>
    <alternativeName>
        <fullName evidence="6">Guanine insertion enzyme</fullName>
    </alternativeName>
    <alternativeName>
        <fullName evidence="6">tRNA-guanine transglycosylase</fullName>
    </alternativeName>
</protein>
<feature type="binding site" evidence="6">
    <location>
        <position position="349"/>
    </location>
    <ligand>
        <name>Zn(2+)</name>
        <dbReference type="ChEBI" id="CHEBI:29105"/>
    </ligand>
</feature>
<feature type="binding site" evidence="6">
    <location>
        <position position="323"/>
    </location>
    <ligand>
        <name>Zn(2+)</name>
        <dbReference type="ChEBI" id="CHEBI:29105"/>
    </ligand>
</feature>
<dbReference type="HAMAP" id="MF_00168">
    <property type="entry name" value="Q_tRNA_Tgt"/>
    <property type="match status" value="1"/>
</dbReference>
<comment type="function">
    <text evidence="6">Catalytic subunit of the queuine tRNA-ribosyltransferase (TGT) that catalyzes the base-exchange of a guanine (G) residue with queuine (Q) at position 34 (anticodon wobble position) in tRNAs with GU(N) anticodons (tRNA-Asp, -Asn, -His and -Tyr), resulting in the hypermodified nucleoside queuosine (7-(((4,5-cis-dihydroxy-2-cyclopenten-1-yl)amino)methyl)-7-deazaguanosine). Catalysis occurs through a double-displacement mechanism. The nucleophile active site attacks the C1' of nucleotide 34 to detach the guanine base from the RNA, forming a covalent enzyme-RNA intermediate. The proton acceptor active site deprotonates the incoming queuine, allowing a nucleophilic attack on the C1' of the ribose to form the product.</text>
</comment>
<keyword evidence="9" id="KW-1185">Reference proteome</keyword>
<proteinExistence type="inferred from homology"/>
<name>A0ABR2YNB4_9CHLO</name>
<accession>A0ABR2YNB4</accession>
<keyword evidence="4 6" id="KW-0479">Metal-binding</keyword>
<dbReference type="SUPFAM" id="SSF51713">
    <property type="entry name" value="tRNA-guanine transglycosylase"/>
    <property type="match status" value="1"/>
</dbReference>
<comment type="caution">
    <text evidence="8">The sequence shown here is derived from an EMBL/GenBank/DDBJ whole genome shotgun (WGS) entry which is preliminary data.</text>
</comment>
<comment type="subunit">
    <text evidence="6">Heterodimer of a catalytic subunit and an accessory subunit.</text>
</comment>
<dbReference type="EMBL" id="JALJOT010000008">
    <property type="protein sequence ID" value="KAK9908449.1"/>
    <property type="molecule type" value="Genomic_DNA"/>
</dbReference>
<dbReference type="InterPro" id="IPR004803">
    <property type="entry name" value="TGT"/>
</dbReference>
<feature type="binding site" evidence="6">
    <location>
        <position position="320"/>
    </location>
    <ligand>
        <name>Zn(2+)</name>
        <dbReference type="ChEBI" id="CHEBI:29105"/>
    </ligand>
</feature>
<feature type="binding site" evidence="6">
    <location>
        <position position="227"/>
    </location>
    <ligand>
        <name>substrate</name>
    </ligand>
</feature>
<feature type="binding site" evidence="6">
    <location>
        <position position="156"/>
    </location>
    <ligand>
        <name>substrate</name>
    </ligand>
</feature>
<comment type="catalytic activity">
    <reaction evidence="6">
        <text>guanosine(34) in tRNA + queuine = queuosine(34) in tRNA + guanine</text>
        <dbReference type="Rhea" id="RHEA:16633"/>
        <dbReference type="Rhea" id="RHEA-COMP:10341"/>
        <dbReference type="Rhea" id="RHEA-COMP:18571"/>
        <dbReference type="ChEBI" id="CHEBI:16235"/>
        <dbReference type="ChEBI" id="CHEBI:17433"/>
        <dbReference type="ChEBI" id="CHEBI:74269"/>
        <dbReference type="ChEBI" id="CHEBI:194431"/>
        <dbReference type="EC" id="2.4.2.64"/>
    </reaction>
</comment>
<evidence type="ECO:0000256" key="5">
    <source>
        <dbReference type="ARBA" id="ARBA00022833"/>
    </source>
</evidence>
<sequence length="404" mass="44315">MQQDALLSSVSPALTFEVLATQGRARASRMTLPHFAAETPMFMPVGTKGTVKGLTSQQLVDLDCHVILGNTYHLEERPGSDLVSELGGLHNFINWPRGMLTDSGGFQMVSLLHLADITEEGVQFQSPVDGSLMMLTPERSIAIQNKLGADIIMALDDVVSSVNTSPERFKEATHRTTRWIDRCIKAHSRPNEQNLFAIVQGGLDENLRAISIKELSERGLPGYAIGGLAGGESKDDFWRVVAQCTAPDHGLPSHKPRYVMGVGFPLDIVICSALGADMFDSVYPTRTARFGVALVSSGVLKLKNVSFTEDFRPLDIDCPCMTCKKYTRAFLHNLVAKGIPFAAMLVSLHNVAYTQRLTQQIRVAITQQRFPEFVQQFVRGHYPAGTNVPQWVIDALAECGISIS</sequence>
<comment type="subcellular location">
    <subcellularLocation>
        <location evidence="6">Cytoplasm</location>
    </subcellularLocation>
</comment>
<feature type="active site" description="Nucleophile" evidence="6">
    <location>
        <position position="280"/>
    </location>
</feature>
<dbReference type="NCBIfam" id="TIGR00430">
    <property type="entry name" value="Q_tRNA_tgt"/>
    <property type="match status" value="1"/>
</dbReference>
<feature type="region of interest" description="RNA binding" evidence="6">
    <location>
        <begin position="261"/>
        <end position="267"/>
    </location>
</feature>
<evidence type="ECO:0000313" key="8">
    <source>
        <dbReference type="EMBL" id="KAK9908449.1"/>
    </source>
</evidence>
<dbReference type="Pfam" id="PF01702">
    <property type="entry name" value="TGT"/>
    <property type="match status" value="1"/>
</dbReference>
<feature type="binding site" evidence="6">
    <location>
        <begin position="102"/>
        <end position="106"/>
    </location>
    <ligand>
        <name>substrate</name>
    </ligand>
</feature>
<dbReference type="InterPro" id="IPR036511">
    <property type="entry name" value="TGT-like_sf"/>
</dbReference>
<feature type="region of interest" description="RNA binding; important for wobble base 34 recognition" evidence="6">
    <location>
        <begin position="285"/>
        <end position="289"/>
    </location>
</feature>
<evidence type="ECO:0000256" key="2">
    <source>
        <dbReference type="ARBA" id="ARBA00022679"/>
    </source>
</evidence>
<comment type="similarity">
    <text evidence="6">Belongs to the queuine tRNA-ribosyltransferase family.</text>
</comment>
<evidence type="ECO:0000256" key="3">
    <source>
        <dbReference type="ARBA" id="ARBA00022694"/>
    </source>
</evidence>
<feature type="binding site" evidence="6">
    <location>
        <position position="200"/>
    </location>
    <ligand>
        <name>substrate</name>
    </ligand>
</feature>
<evidence type="ECO:0000256" key="4">
    <source>
        <dbReference type="ARBA" id="ARBA00022723"/>
    </source>
</evidence>
<keyword evidence="6" id="KW-0963">Cytoplasm</keyword>
<dbReference type="Gene3D" id="3.20.20.105">
    <property type="entry name" value="Queuine tRNA-ribosyltransferase-like"/>
    <property type="match status" value="1"/>
</dbReference>
<keyword evidence="2 6" id="KW-0808">Transferase</keyword>
<keyword evidence="5 6" id="KW-0862">Zinc</keyword>
<keyword evidence="1 6" id="KW-0328">Glycosyltransferase</keyword>
<evidence type="ECO:0000259" key="7">
    <source>
        <dbReference type="Pfam" id="PF01702"/>
    </source>
</evidence>
<dbReference type="PANTHER" id="PTHR43530:SF1">
    <property type="entry name" value="QUEUINE TRNA-RIBOSYLTRANSFERASE CATALYTIC SUBUNIT 1"/>
    <property type="match status" value="1"/>
</dbReference>
<reference evidence="8 9" key="1">
    <citation type="journal article" date="2024" name="Nat. Commun.">
        <title>Phylogenomics reveals the evolutionary origins of lichenization in chlorophyte algae.</title>
        <authorList>
            <person name="Puginier C."/>
            <person name="Libourel C."/>
            <person name="Otte J."/>
            <person name="Skaloud P."/>
            <person name="Haon M."/>
            <person name="Grisel S."/>
            <person name="Petersen M."/>
            <person name="Berrin J.G."/>
            <person name="Delaux P.M."/>
            <person name="Dal Grande F."/>
            <person name="Keller J."/>
        </authorList>
    </citation>
    <scope>NUCLEOTIDE SEQUENCE [LARGE SCALE GENOMIC DNA]</scope>
    <source>
        <strain evidence="8 9">SAG 216-7</strain>
    </source>
</reference>
<evidence type="ECO:0000313" key="9">
    <source>
        <dbReference type="Proteomes" id="UP001491310"/>
    </source>
</evidence>
<feature type="binding site" evidence="6">
    <location>
        <position position="318"/>
    </location>
    <ligand>
        <name>Zn(2+)</name>
        <dbReference type="ChEBI" id="CHEBI:29105"/>
    </ligand>
</feature>
<dbReference type="PANTHER" id="PTHR43530">
    <property type="entry name" value="QUEUINE TRNA-RIBOSYLTRANSFERASE CATALYTIC SUBUNIT 1"/>
    <property type="match status" value="1"/>
</dbReference>
<evidence type="ECO:0000256" key="1">
    <source>
        <dbReference type="ARBA" id="ARBA00022676"/>
    </source>
</evidence>
<dbReference type="NCBIfam" id="TIGR00449">
    <property type="entry name" value="tgt_general"/>
    <property type="match status" value="1"/>
</dbReference>
<feature type="domain" description="tRNA-guanine(15) transglycosylase-like" evidence="7">
    <location>
        <begin position="24"/>
        <end position="382"/>
    </location>
</feature>
<dbReference type="InterPro" id="IPR002616">
    <property type="entry name" value="tRNA_ribo_trans-like"/>
</dbReference>
<dbReference type="Proteomes" id="UP001491310">
    <property type="component" value="Unassembled WGS sequence"/>
</dbReference>
<comment type="cofactor">
    <cofactor evidence="6">
        <name>Zn(2+)</name>
        <dbReference type="ChEBI" id="CHEBI:29105"/>
    </cofactor>
</comment>
<feature type="active site" description="Proton acceptor" evidence="6">
    <location>
        <position position="102"/>
    </location>
</feature>